<comment type="caution">
    <text evidence="3">The sequence shown here is derived from an EMBL/GenBank/DDBJ whole genome shotgun (WGS) entry which is preliminary data.</text>
</comment>
<dbReference type="EMBL" id="PXYV01000027">
    <property type="protein sequence ID" value="PSR21778.1"/>
    <property type="molecule type" value="Genomic_DNA"/>
</dbReference>
<dbReference type="InterPro" id="IPR051416">
    <property type="entry name" value="phD-YefM_TA_antitoxins"/>
</dbReference>
<reference evidence="3 4" key="1">
    <citation type="journal article" date="2014" name="BMC Genomics">
        <title>Comparison of environmental and isolate Sulfobacillus genomes reveals diverse carbon, sulfur, nitrogen, and hydrogen metabolisms.</title>
        <authorList>
            <person name="Justice N.B."/>
            <person name="Norman A."/>
            <person name="Brown C.T."/>
            <person name="Singh A."/>
            <person name="Thomas B.C."/>
            <person name="Banfield J.F."/>
        </authorList>
    </citation>
    <scope>NUCLEOTIDE SEQUENCE [LARGE SCALE GENOMIC DNA]</scope>
    <source>
        <strain evidence="3">AMDSBA3</strain>
    </source>
</reference>
<dbReference type="Proteomes" id="UP000241848">
    <property type="component" value="Unassembled WGS sequence"/>
</dbReference>
<evidence type="ECO:0000313" key="4">
    <source>
        <dbReference type="Proteomes" id="UP000241848"/>
    </source>
</evidence>
<dbReference type="Pfam" id="PF02604">
    <property type="entry name" value="PhdYeFM_antitox"/>
    <property type="match status" value="1"/>
</dbReference>
<comment type="similarity">
    <text evidence="1 2">Belongs to the phD/YefM antitoxin family.</text>
</comment>
<accession>A0A2T2WHR2</accession>
<dbReference type="NCBIfam" id="TIGR01552">
    <property type="entry name" value="phd_fam"/>
    <property type="match status" value="1"/>
</dbReference>
<comment type="function">
    <text evidence="2">Antitoxin component of a type II toxin-antitoxin (TA) system.</text>
</comment>
<evidence type="ECO:0000256" key="2">
    <source>
        <dbReference type="RuleBase" id="RU362080"/>
    </source>
</evidence>
<sequence>MKSVNIHEAKTHLSRLLEEVSRGEEVTIAKAGKPIARLVPVTTLRPTRTPGFLRGKIRISDDFDAPLPGDVQRGFEGADE</sequence>
<dbReference type="PANTHER" id="PTHR35377">
    <property type="entry name" value="ANTITOXIN VAPB49-RELATED-RELATED"/>
    <property type="match status" value="1"/>
</dbReference>
<organism evidence="3 4">
    <name type="scientific">Sulfobacillus acidophilus</name>
    <dbReference type="NCBI Taxonomy" id="53633"/>
    <lineage>
        <taxon>Bacteria</taxon>
        <taxon>Bacillati</taxon>
        <taxon>Bacillota</taxon>
        <taxon>Clostridia</taxon>
        <taxon>Eubacteriales</taxon>
        <taxon>Clostridiales Family XVII. Incertae Sedis</taxon>
        <taxon>Sulfobacillus</taxon>
    </lineage>
</organism>
<dbReference type="AlphaFoldDB" id="A0A2T2WHR2"/>
<gene>
    <name evidence="3" type="ORF">C7B45_09325</name>
</gene>
<dbReference type="SUPFAM" id="SSF143120">
    <property type="entry name" value="YefM-like"/>
    <property type="match status" value="1"/>
</dbReference>
<dbReference type="InterPro" id="IPR036165">
    <property type="entry name" value="YefM-like_sf"/>
</dbReference>
<dbReference type="InterPro" id="IPR006442">
    <property type="entry name" value="Antitoxin_Phd/YefM"/>
</dbReference>
<evidence type="ECO:0000256" key="1">
    <source>
        <dbReference type="ARBA" id="ARBA00009981"/>
    </source>
</evidence>
<protein>
    <recommendedName>
        <fullName evidence="2">Antitoxin</fullName>
    </recommendedName>
</protein>
<dbReference type="Gene3D" id="3.40.1620.10">
    <property type="entry name" value="YefM-like domain"/>
    <property type="match status" value="1"/>
</dbReference>
<name>A0A2T2WHR2_9FIRM</name>
<evidence type="ECO:0000313" key="3">
    <source>
        <dbReference type="EMBL" id="PSR21778.1"/>
    </source>
</evidence>
<proteinExistence type="inferred from homology"/>